<dbReference type="GO" id="GO:0061668">
    <property type="term" value="P:mitochondrial ribosome assembly"/>
    <property type="evidence" value="ECO:0007669"/>
    <property type="project" value="TreeGrafter"/>
</dbReference>
<dbReference type="PANTHER" id="PTHR11266">
    <property type="entry name" value="PEROXISOMAL MEMBRANE PROTEIN 2, PXMP2 MPV17"/>
    <property type="match status" value="1"/>
</dbReference>
<dbReference type="InterPro" id="IPR007248">
    <property type="entry name" value="Mpv17_PMP22"/>
</dbReference>
<evidence type="ECO:0000313" key="9">
    <source>
        <dbReference type="WBParaSite" id="TCONS_00002122.p1"/>
    </source>
</evidence>
<dbReference type="WBParaSite" id="TCONS_00002122.p1">
    <property type="protein sequence ID" value="TCONS_00002122.p1"/>
    <property type="gene ID" value="XLOC_002021"/>
</dbReference>
<name>A0A0K0EMJ1_STRER</name>
<accession>A0A0K0EMJ1</accession>
<sequence>MIIKKKFSKINFKSIHMVVNKIYSTKYIYLSNVITTSGFFIIGDALSQYITRDLKEKFKLDHSRMLRLSFVGGNIGFMTTIWYKFLDGSVKHPNKYKRNFVKIVADFCVSPIFSSFCIVTSNLLDGKTLKNSVKEYTSQWKRIIKTDLCIWPPFQFFNFFLIDPKFRVLYVASVNVIYSCCISYFANKNKLSKIC</sequence>
<dbReference type="AlphaFoldDB" id="A0A0K0EMJ1"/>
<evidence type="ECO:0000256" key="3">
    <source>
        <dbReference type="ARBA" id="ARBA00022692"/>
    </source>
</evidence>
<evidence type="ECO:0000256" key="6">
    <source>
        <dbReference type="RuleBase" id="RU363053"/>
    </source>
</evidence>
<feature type="transmembrane region" description="Helical" evidence="6">
    <location>
        <begin position="103"/>
        <end position="124"/>
    </location>
</feature>
<evidence type="ECO:0000313" key="7">
    <source>
        <dbReference type="Proteomes" id="UP000035681"/>
    </source>
</evidence>
<protein>
    <submittedName>
        <fullName evidence="8 9">Mpv17-like protein 2</fullName>
    </submittedName>
</protein>
<evidence type="ECO:0000313" key="8">
    <source>
        <dbReference type="WBParaSite" id="SSTP_0001068000.1"/>
    </source>
</evidence>
<keyword evidence="7" id="KW-1185">Reference proteome</keyword>
<feature type="transmembrane region" description="Helical" evidence="6">
    <location>
        <begin position="66"/>
        <end position="83"/>
    </location>
</feature>
<keyword evidence="4 6" id="KW-1133">Transmembrane helix</keyword>
<comment type="similarity">
    <text evidence="2 6">Belongs to the peroxisomal membrane protein PXMP2/4 family.</text>
</comment>
<dbReference type="Pfam" id="PF04117">
    <property type="entry name" value="Mpv17_PMP22"/>
    <property type="match status" value="1"/>
</dbReference>
<dbReference type="GO" id="GO:0016020">
    <property type="term" value="C:membrane"/>
    <property type="evidence" value="ECO:0007669"/>
    <property type="project" value="UniProtKB-SubCell"/>
</dbReference>
<dbReference type="PANTHER" id="PTHR11266:SF8">
    <property type="entry name" value="MPV17-LIKE PROTEIN 2"/>
    <property type="match status" value="1"/>
</dbReference>
<evidence type="ECO:0000256" key="5">
    <source>
        <dbReference type="ARBA" id="ARBA00023136"/>
    </source>
</evidence>
<organism evidence="8">
    <name type="scientific">Strongyloides stercoralis</name>
    <name type="common">Threadworm</name>
    <dbReference type="NCBI Taxonomy" id="6248"/>
    <lineage>
        <taxon>Eukaryota</taxon>
        <taxon>Metazoa</taxon>
        <taxon>Ecdysozoa</taxon>
        <taxon>Nematoda</taxon>
        <taxon>Chromadorea</taxon>
        <taxon>Rhabditida</taxon>
        <taxon>Tylenchina</taxon>
        <taxon>Panagrolaimomorpha</taxon>
        <taxon>Strongyloidoidea</taxon>
        <taxon>Strongyloididae</taxon>
        <taxon>Strongyloides</taxon>
    </lineage>
</organism>
<dbReference type="Proteomes" id="UP000035681">
    <property type="component" value="Unplaced"/>
</dbReference>
<evidence type="ECO:0000256" key="4">
    <source>
        <dbReference type="ARBA" id="ARBA00022989"/>
    </source>
</evidence>
<dbReference type="GO" id="GO:0005739">
    <property type="term" value="C:mitochondrion"/>
    <property type="evidence" value="ECO:0007669"/>
    <property type="project" value="TreeGrafter"/>
</dbReference>
<comment type="subcellular location">
    <subcellularLocation>
        <location evidence="1">Membrane</location>
        <topology evidence="1">Multi-pass membrane protein</topology>
    </subcellularLocation>
</comment>
<dbReference type="STRING" id="6248.A0A0K0EMJ1"/>
<dbReference type="WBParaSite" id="SSTP_0001068000.1">
    <property type="protein sequence ID" value="SSTP_0001068000.1"/>
    <property type="gene ID" value="SSTP_0001068000"/>
</dbReference>
<feature type="transmembrane region" description="Helical" evidence="6">
    <location>
        <begin position="168"/>
        <end position="186"/>
    </location>
</feature>
<feature type="transmembrane region" description="Helical" evidence="6">
    <location>
        <begin position="27"/>
        <end position="46"/>
    </location>
</feature>
<keyword evidence="3 6" id="KW-0812">Transmembrane</keyword>
<evidence type="ECO:0000256" key="2">
    <source>
        <dbReference type="ARBA" id="ARBA00006824"/>
    </source>
</evidence>
<proteinExistence type="inferred from homology"/>
<reference evidence="8" key="1">
    <citation type="submission" date="2015-08" db="UniProtKB">
        <authorList>
            <consortium name="WormBaseParasite"/>
        </authorList>
    </citation>
    <scope>IDENTIFICATION</scope>
</reference>
<evidence type="ECO:0000256" key="1">
    <source>
        <dbReference type="ARBA" id="ARBA00004141"/>
    </source>
</evidence>
<keyword evidence="5 6" id="KW-0472">Membrane</keyword>